<proteinExistence type="predicted"/>
<name>A0AAN9FYT8_9CAEN</name>
<dbReference type="AlphaFoldDB" id="A0AAN9FYT8"/>
<dbReference type="EMBL" id="JBAMIC010001512">
    <property type="protein sequence ID" value="KAK7089478.1"/>
    <property type="molecule type" value="Genomic_DNA"/>
</dbReference>
<gene>
    <name evidence="2" type="ORF">V1264_024900</name>
</gene>
<evidence type="ECO:0000256" key="1">
    <source>
        <dbReference type="SAM" id="MobiDB-lite"/>
    </source>
</evidence>
<accession>A0AAN9FYT8</accession>
<evidence type="ECO:0000313" key="3">
    <source>
        <dbReference type="Proteomes" id="UP001374579"/>
    </source>
</evidence>
<protein>
    <submittedName>
        <fullName evidence="2">Uncharacterized protein</fullName>
    </submittedName>
</protein>
<feature type="region of interest" description="Disordered" evidence="1">
    <location>
        <begin position="1"/>
        <end position="62"/>
    </location>
</feature>
<feature type="compositionally biased region" description="Basic and acidic residues" evidence="1">
    <location>
        <begin position="51"/>
        <end position="62"/>
    </location>
</feature>
<reference evidence="2 3" key="1">
    <citation type="submission" date="2024-02" db="EMBL/GenBank/DDBJ databases">
        <title>Chromosome-scale genome assembly of the rough periwinkle Littorina saxatilis.</title>
        <authorList>
            <person name="De Jode A."/>
            <person name="Faria R."/>
            <person name="Formenti G."/>
            <person name="Sims Y."/>
            <person name="Smith T.P."/>
            <person name="Tracey A."/>
            <person name="Wood J.M.D."/>
            <person name="Zagrodzka Z.B."/>
            <person name="Johannesson K."/>
            <person name="Butlin R.K."/>
            <person name="Leder E.H."/>
        </authorList>
    </citation>
    <scope>NUCLEOTIDE SEQUENCE [LARGE SCALE GENOMIC DNA]</scope>
    <source>
        <strain evidence="2">Snail1</strain>
        <tissue evidence="2">Muscle</tissue>
    </source>
</reference>
<keyword evidence="3" id="KW-1185">Reference proteome</keyword>
<evidence type="ECO:0000313" key="2">
    <source>
        <dbReference type="EMBL" id="KAK7089478.1"/>
    </source>
</evidence>
<organism evidence="2 3">
    <name type="scientific">Littorina saxatilis</name>
    <dbReference type="NCBI Taxonomy" id="31220"/>
    <lineage>
        <taxon>Eukaryota</taxon>
        <taxon>Metazoa</taxon>
        <taxon>Spiralia</taxon>
        <taxon>Lophotrochozoa</taxon>
        <taxon>Mollusca</taxon>
        <taxon>Gastropoda</taxon>
        <taxon>Caenogastropoda</taxon>
        <taxon>Littorinimorpha</taxon>
        <taxon>Littorinoidea</taxon>
        <taxon>Littorinidae</taxon>
        <taxon>Littorina</taxon>
    </lineage>
</organism>
<sequence length="76" mass="8570">MAPSTPPWPVPSPSGKGGRRVLVESAAPQCKRTYPDRKTTTRTSQKYKGRRPSEGRMKEIRQPKCRVTVHFDRGCS</sequence>
<feature type="compositionally biased region" description="Pro residues" evidence="1">
    <location>
        <begin position="1"/>
        <end position="12"/>
    </location>
</feature>
<dbReference type="Proteomes" id="UP001374579">
    <property type="component" value="Unassembled WGS sequence"/>
</dbReference>
<comment type="caution">
    <text evidence="2">The sequence shown here is derived from an EMBL/GenBank/DDBJ whole genome shotgun (WGS) entry which is preliminary data.</text>
</comment>